<keyword evidence="1" id="KW-1133">Transmembrane helix</keyword>
<accession>I3SPH5</accession>
<reference evidence="2" key="1">
    <citation type="submission" date="2012-05" db="EMBL/GenBank/DDBJ databases">
        <authorList>
            <person name="Krishnakumar V."/>
            <person name="Cheung F."/>
            <person name="Xiao Y."/>
            <person name="Chan A."/>
            <person name="Moskal W.A."/>
            <person name="Town C.D."/>
        </authorList>
    </citation>
    <scope>NUCLEOTIDE SEQUENCE</scope>
</reference>
<organism evidence="2">
    <name type="scientific">Medicago truncatula</name>
    <name type="common">Barrel medic</name>
    <name type="synonym">Medicago tribuloides</name>
    <dbReference type="NCBI Taxonomy" id="3880"/>
    <lineage>
        <taxon>Eukaryota</taxon>
        <taxon>Viridiplantae</taxon>
        <taxon>Streptophyta</taxon>
        <taxon>Embryophyta</taxon>
        <taxon>Tracheophyta</taxon>
        <taxon>Spermatophyta</taxon>
        <taxon>Magnoliopsida</taxon>
        <taxon>eudicotyledons</taxon>
        <taxon>Gunneridae</taxon>
        <taxon>Pentapetalae</taxon>
        <taxon>rosids</taxon>
        <taxon>fabids</taxon>
        <taxon>Fabales</taxon>
        <taxon>Fabaceae</taxon>
        <taxon>Papilionoideae</taxon>
        <taxon>50 kb inversion clade</taxon>
        <taxon>NPAAA clade</taxon>
        <taxon>Hologalegina</taxon>
        <taxon>IRL clade</taxon>
        <taxon>Trifolieae</taxon>
        <taxon>Medicago</taxon>
    </lineage>
</organism>
<name>I3SPH5_MEDTR</name>
<evidence type="ECO:0000313" key="2">
    <source>
        <dbReference type="EMBL" id="AFK42167.1"/>
    </source>
</evidence>
<protein>
    <recommendedName>
        <fullName evidence="3">Transmembrane protein</fullName>
    </recommendedName>
</protein>
<dbReference type="AlphaFoldDB" id="I3SPH5"/>
<keyword evidence="1" id="KW-0812">Transmembrane</keyword>
<keyword evidence="1" id="KW-0472">Membrane</keyword>
<feature type="transmembrane region" description="Helical" evidence="1">
    <location>
        <begin position="12"/>
        <end position="32"/>
    </location>
</feature>
<proteinExistence type="evidence at transcript level"/>
<dbReference type="EMBL" id="BT142373">
    <property type="protein sequence ID" value="AFK42167.1"/>
    <property type="molecule type" value="mRNA"/>
</dbReference>
<evidence type="ECO:0000256" key="1">
    <source>
        <dbReference type="SAM" id="Phobius"/>
    </source>
</evidence>
<evidence type="ECO:0008006" key="3">
    <source>
        <dbReference type="Google" id="ProtNLM"/>
    </source>
</evidence>
<sequence length="52" mass="6263">MKVVLDFVMLFFLQNQIFMFQLLTLPTSLLHLHHNMSFINSNLHFIHVASFW</sequence>